<dbReference type="KEGG" id="hazt:108679172"/>
<dbReference type="Pfam" id="PF00635">
    <property type="entry name" value="Motile_Sperm"/>
    <property type="match status" value="1"/>
</dbReference>
<evidence type="ECO:0000256" key="1">
    <source>
        <dbReference type="SAM" id="Phobius"/>
    </source>
</evidence>
<dbReference type="RefSeq" id="XP_018023256.1">
    <property type="nucleotide sequence ID" value="XM_018167767.2"/>
</dbReference>
<keyword evidence="4" id="KW-1185">Reference proteome</keyword>
<keyword evidence="1" id="KW-0472">Membrane</keyword>
<dbReference type="SUPFAM" id="SSF49354">
    <property type="entry name" value="PapD-like"/>
    <property type="match status" value="1"/>
</dbReference>
<feature type="domain" description="CRAL-TRIO" evidence="2">
    <location>
        <begin position="83"/>
        <end position="239"/>
    </location>
</feature>
<dbReference type="Gene3D" id="2.60.40.10">
    <property type="entry name" value="Immunoglobulins"/>
    <property type="match status" value="1"/>
</dbReference>
<dbReference type="InterPro" id="IPR013783">
    <property type="entry name" value="Ig-like_fold"/>
</dbReference>
<accession>A0A8B7PDB4</accession>
<dbReference type="Pfam" id="PF00650">
    <property type="entry name" value="CRAL_TRIO"/>
    <property type="match status" value="1"/>
</dbReference>
<dbReference type="InterPro" id="IPR000535">
    <property type="entry name" value="MSP_dom"/>
</dbReference>
<evidence type="ECO:0000259" key="2">
    <source>
        <dbReference type="PROSITE" id="PS50191"/>
    </source>
</evidence>
<sequence length="512" mass="57248">MSDIPPEPTKNEISTLRKAALKKLGELGNGEIDARDIKRLSEDDDYVRRFLMHHDNDQALALEMVIDTFKWRKELSVNDLTHDQLNKKLIDIGNLFPHNRDTDGFRMLIFSVSKHTKGVHDMDDMKKLLIYWLERLEREEYGKWISVVFDMRDTGMKNMDMEFIQYMIHLFKCYYPWILNNIIVLEMPWLLNAMWTIIKGWLPPKSIAKIKFVKKNTILEYVSKEQCLVGWGGTDDFQFCFEPELPRPLPWAAPAGDQEAKKVTFSDSVMDGAAAGAAVAAAGAAVTATSYNAVVGGAHPITARSLVTVSPAEELVFNCTRYSCSASLSISNHNNFPVFFKVKTTSPEKFRVRPSVGALAAGGGSVTVTVNASDPTTLPPAQLVREKFLVLAKDSSTHQASQQEVSDAFKAGTGGMTEVRLRVGVSSSTDSQNGTATPVAQTEAQLIKKLDEVLRGQQDLRKSVVMMQRLLLLLLVLSLLMLYFAYTHGGALDRYAQRLTCSQFPVDDRQEL</sequence>
<feature type="transmembrane region" description="Helical" evidence="1">
    <location>
        <begin position="470"/>
        <end position="486"/>
    </location>
</feature>
<dbReference type="Gene3D" id="3.40.525.10">
    <property type="entry name" value="CRAL-TRIO lipid binding domain"/>
    <property type="match status" value="1"/>
</dbReference>
<dbReference type="GO" id="GO:0012505">
    <property type="term" value="C:endomembrane system"/>
    <property type="evidence" value="ECO:0007669"/>
    <property type="project" value="TreeGrafter"/>
</dbReference>
<dbReference type="PROSITE" id="PS50202">
    <property type="entry name" value="MSP"/>
    <property type="match status" value="1"/>
</dbReference>
<gene>
    <name evidence="5" type="primary">LOC108679172</name>
</gene>
<dbReference type="PROSITE" id="PS50191">
    <property type="entry name" value="CRAL_TRIO"/>
    <property type="match status" value="1"/>
</dbReference>
<evidence type="ECO:0000313" key="4">
    <source>
        <dbReference type="Proteomes" id="UP000694843"/>
    </source>
</evidence>
<protein>
    <submittedName>
        <fullName evidence="5">Motile sperm domain-containing protein 2</fullName>
    </submittedName>
</protein>
<proteinExistence type="predicted"/>
<keyword evidence="1" id="KW-0812">Transmembrane</keyword>
<evidence type="ECO:0000259" key="3">
    <source>
        <dbReference type="PROSITE" id="PS50202"/>
    </source>
</evidence>
<dbReference type="InterPro" id="IPR001251">
    <property type="entry name" value="CRAL-TRIO_dom"/>
</dbReference>
<organism evidence="4 5">
    <name type="scientific">Hyalella azteca</name>
    <name type="common">Amphipod</name>
    <dbReference type="NCBI Taxonomy" id="294128"/>
    <lineage>
        <taxon>Eukaryota</taxon>
        <taxon>Metazoa</taxon>
        <taxon>Ecdysozoa</taxon>
        <taxon>Arthropoda</taxon>
        <taxon>Crustacea</taxon>
        <taxon>Multicrustacea</taxon>
        <taxon>Malacostraca</taxon>
        <taxon>Eumalacostraca</taxon>
        <taxon>Peracarida</taxon>
        <taxon>Amphipoda</taxon>
        <taxon>Senticaudata</taxon>
        <taxon>Talitrida</taxon>
        <taxon>Talitroidea</taxon>
        <taxon>Hyalellidae</taxon>
        <taxon>Hyalella</taxon>
    </lineage>
</organism>
<dbReference type="GeneID" id="108679172"/>
<dbReference type="GO" id="GO:0140284">
    <property type="term" value="C:endoplasmic reticulum-endosome membrane contact site"/>
    <property type="evidence" value="ECO:0007669"/>
    <property type="project" value="TreeGrafter"/>
</dbReference>
<dbReference type="AlphaFoldDB" id="A0A8B7PDB4"/>
<dbReference type="InterPro" id="IPR008962">
    <property type="entry name" value="PapD-like_sf"/>
</dbReference>
<reference evidence="5" key="1">
    <citation type="submission" date="2025-08" db="UniProtKB">
        <authorList>
            <consortium name="RefSeq"/>
        </authorList>
    </citation>
    <scope>IDENTIFICATION</scope>
    <source>
        <tissue evidence="5">Whole organism</tissue>
    </source>
</reference>
<name>A0A8B7PDB4_HYAAZ</name>
<feature type="domain" description="MSP" evidence="3">
    <location>
        <begin position="306"/>
        <end position="426"/>
    </location>
</feature>
<dbReference type="InterPro" id="IPR053012">
    <property type="entry name" value="ER-organelle_contact"/>
</dbReference>
<dbReference type="SUPFAM" id="SSF52087">
    <property type="entry name" value="CRAL/TRIO domain"/>
    <property type="match status" value="1"/>
</dbReference>
<dbReference type="CDD" id="cd00170">
    <property type="entry name" value="SEC14"/>
    <property type="match status" value="1"/>
</dbReference>
<dbReference type="Proteomes" id="UP000694843">
    <property type="component" value="Unplaced"/>
</dbReference>
<dbReference type="InterPro" id="IPR036273">
    <property type="entry name" value="CRAL/TRIO_N_dom_sf"/>
</dbReference>
<dbReference type="PANTHER" id="PTHR46384:SF1">
    <property type="entry name" value="MOTILE SPERM DOMAIN-CONTAINING PROTEIN 2"/>
    <property type="match status" value="1"/>
</dbReference>
<dbReference type="OMA" id="WDILTWR"/>
<evidence type="ECO:0000313" key="5">
    <source>
        <dbReference type="RefSeq" id="XP_018023256.1"/>
    </source>
</evidence>
<dbReference type="InterPro" id="IPR036865">
    <property type="entry name" value="CRAL-TRIO_dom_sf"/>
</dbReference>
<dbReference type="SMART" id="SM00516">
    <property type="entry name" value="SEC14"/>
    <property type="match status" value="1"/>
</dbReference>
<dbReference type="PANTHER" id="PTHR46384">
    <property type="entry name" value="MOTILE SPERM DOMAIN-CONTAINING PROTEIN 2"/>
    <property type="match status" value="1"/>
</dbReference>
<dbReference type="OrthoDB" id="75724at2759"/>
<dbReference type="SUPFAM" id="SSF46938">
    <property type="entry name" value="CRAL/TRIO N-terminal domain"/>
    <property type="match status" value="1"/>
</dbReference>
<keyword evidence="1" id="KW-1133">Transmembrane helix</keyword>